<accession>A0AAJ6AJZ5</accession>
<name>A0AAJ6AJZ5_9MICC</name>
<evidence type="ECO:0000313" key="1">
    <source>
        <dbReference type="EMBL" id="WGH92288.1"/>
    </source>
</evidence>
<sequence>MRLRHLSLITLATGLALTGCSSGGDDALEDSCEQLQGLPEPADEGFIEQAEEIKNNASDEQLRHGIDQVISMAEILEDHRTGDTSDTDAYAEVVELADDDEFVDGMTYLQDHCEVQF</sequence>
<dbReference type="AlphaFoldDB" id="A0AAJ6AJZ5"/>
<protein>
    <submittedName>
        <fullName evidence="1">Uncharacterized protein</fullName>
    </submittedName>
</protein>
<dbReference type="PROSITE" id="PS51257">
    <property type="entry name" value="PROKAR_LIPOPROTEIN"/>
    <property type="match status" value="1"/>
</dbReference>
<keyword evidence="2" id="KW-1185">Reference proteome</keyword>
<evidence type="ECO:0000313" key="2">
    <source>
        <dbReference type="Proteomes" id="UP001224674"/>
    </source>
</evidence>
<dbReference type="Proteomes" id="UP001224674">
    <property type="component" value="Chromosome"/>
</dbReference>
<dbReference type="EMBL" id="CP122566">
    <property type="protein sequence ID" value="WGH92288.1"/>
    <property type="molecule type" value="Genomic_DNA"/>
</dbReference>
<proteinExistence type="predicted"/>
<gene>
    <name evidence="1" type="ORF">QDX21_08120</name>
</gene>
<organism evidence="1 2">
    <name type="scientific">Auritidibacter ignavus</name>
    <dbReference type="NCBI Taxonomy" id="678932"/>
    <lineage>
        <taxon>Bacteria</taxon>
        <taxon>Bacillati</taxon>
        <taxon>Actinomycetota</taxon>
        <taxon>Actinomycetes</taxon>
        <taxon>Micrococcales</taxon>
        <taxon>Micrococcaceae</taxon>
        <taxon>Auritidibacter</taxon>
    </lineage>
</organism>
<dbReference type="RefSeq" id="WP_110099086.1">
    <property type="nucleotide sequence ID" value="NZ_CP122561.1"/>
</dbReference>
<reference evidence="1 2" key="1">
    <citation type="submission" date="2023-03" db="EMBL/GenBank/DDBJ databases">
        <title>Complete genome sequences of several Auritidibacter ignavus strains isolated from ear infections.</title>
        <authorList>
            <person name="Baehr T."/>
            <person name="Baumhoegger A.M."/>
        </authorList>
    </citation>
    <scope>NUCLEOTIDE SEQUENCE [LARGE SCALE GENOMIC DNA]</scope>
    <source>
        <strain evidence="1 2">BABAE-6</strain>
    </source>
</reference>
<dbReference type="GeneID" id="83696429"/>